<dbReference type="Gene3D" id="3.40.462.20">
    <property type="match status" value="1"/>
</dbReference>
<accession>A0A151GV31</accession>
<dbReference type="OrthoDB" id="415825at2759"/>
<protein>
    <submittedName>
        <fullName evidence="8">FAD binding domain protein</fullName>
    </submittedName>
</protein>
<name>A0A151GV31_DRECN</name>
<keyword evidence="5" id="KW-0560">Oxidoreductase</keyword>
<dbReference type="PROSITE" id="PS51387">
    <property type="entry name" value="FAD_PCMH"/>
    <property type="match status" value="1"/>
</dbReference>
<keyword evidence="3" id="KW-0285">Flavoprotein</keyword>
<evidence type="ECO:0000313" key="9">
    <source>
        <dbReference type="Proteomes" id="UP000076580"/>
    </source>
</evidence>
<dbReference type="Gene3D" id="3.30.465.10">
    <property type="match status" value="1"/>
</dbReference>
<dbReference type="Pfam" id="PF08031">
    <property type="entry name" value="BBE"/>
    <property type="match status" value="1"/>
</dbReference>
<dbReference type="STRING" id="98403.A0A151GV31"/>
<evidence type="ECO:0000259" key="7">
    <source>
        <dbReference type="PROSITE" id="PS51387"/>
    </source>
</evidence>
<sequence length="617" mass="68284">MAPLAELVPPRTSVEHQMGVTFSSMDLPLRRASIIMHKWHGDQGQGQGQGHGYRDGDSTQPTGPGRRPSIRADDKYQRFLGPSPSTVVTSLVETGTPFPVHSIPCRVPRRRPRSTMRLPSLTLLAVWAAGAACNKAFANLPNFKVMDELKLLMPKLSPKAFLYLPLPGSAGFPLATRRWSALESPHVNVVIVPATENDVVEIVKSANKVNVPFLVYNGAHGSITTLGKMRHGIEIWMRRMSGVEISEDGKTATIAGGTLSKTVTDELWAKGKQTVTGTCECVSVMGPALGGGHGWLQGRHGLVADQFLSMNVVLANGTRRTIDRDDELWWAMQGAGHNFGVVTSVTTKIYDVERPDWAIETFIFTGDKVEAVYRAANDHLLKNGTQPVDLINWSYWLSIPGIDAGKPVIIFYVIQEGVTSVDAAYTKPFHDIGPFSVEAKAGDYRDLAGWTGISLESPPCKAGGSANPRFPIYLDSYNVEVQRKIYDKYAAALHDTKEFAHSIFMFEGYSTQGVKAIDEKSTAFPYRSDNLLVAPLISYPPAGADLDAKARRLGEELREMLREGSGRKDLRAYINYAHGSETTQQWYGNEDWRQKELRRLKDRYDPKRRFSFYAPIA</sequence>
<dbReference type="Proteomes" id="UP000076580">
    <property type="component" value="Chromosome 01"/>
</dbReference>
<dbReference type="InterPro" id="IPR012951">
    <property type="entry name" value="BBE"/>
</dbReference>
<dbReference type="InterPro" id="IPR036318">
    <property type="entry name" value="FAD-bd_PCMH-like_sf"/>
</dbReference>
<dbReference type="InterPro" id="IPR016167">
    <property type="entry name" value="FAD-bd_PCMH_sub1"/>
</dbReference>
<dbReference type="PANTHER" id="PTHR42973:SF9">
    <property type="entry name" value="FAD-BINDING PCMH-TYPE DOMAIN-CONTAINING PROTEIN-RELATED"/>
    <property type="match status" value="1"/>
</dbReference>
<dbReference type="AlphaFoldDB" id="A0A151GV31"/>
<dbReference type="InterPro" id="IPR016166">
    <property type="entry name" value="FAD-bd_PCMH"/>
</dbReference>
<comment type="cofactor">
    <cofactor evidence="1">
        <name>FAD</name>
        <dbReference type="ChEBI" id="CHEBI:57692"/>
    </cofactor>
</comment>
<evidence type="ECO:0000256" key="4">
    <source>
        <dbReference type="ARBA" id="ARBA00022827"/>
    </source>
</evidence>
<dbReference type="GO" id="GO:0071949">
    <property type="term" value="F:FAD binding"/>
    <property type="evidence" value="ECO:0007669"/>
    <property type="project" value="InterPro"/>
</dbReference>
<dbReference type="InterPro" id="IPR006094">
    <property type="entry name" value="Oxid_FAD_bind_N"/>
</dbReference>
<dbReference type="GeneID" id="63714706"/>
<evidence type="ECO:0000256" key="2">
    <source>
        <dbReference type="ARBA" id="ARBA00005466"/>
    </source>
</evidence>
<dbReference type="InterPro" id="IPR016169">
    <property type="entry name" value="FAD-bd_PCMH_sub2"/>
</dbReference>
<reference evidence="8 9" key="1">
    <citation type="journal article" date="2016" name="Sci. Rep.">
        <title>Insights into Adaptations to a Near-Obligate Nematode Endoparasitic Lifestyle from the Finished Genome of Drechmeria coniospora.</title>
        <authorList>
            <person name="Zhang L."/>
            <person name="Zhou Z."/>
            <person name="Guo Q."/>
            <person name="Fokkens L."/>
            <person name="Miskei M."/>
            <person name="Pocsi I."/>
            <person name="Zhang W."/>
            <person name="Chen M."/>
            <person name="Wang L."/>
            <person name="Sun Y."/>
            <person name="Donzelli B.G."/>
            <person name="Gibson D.M."/>
            <person name="Nelson D.R."/>
            <person name="Luo J.G."/>
            <person name="Rep M."/>
            <person name="Liu H."/>
            <person name="Yang S."/>
            <person name="Wang J."/>
            <person name="Krasnoff S.B."/>
            <person name="Xu Y."/>
            <person name="Molnar I."/>
            <person name="Lin M."/>
        </authorList>
    </citation>
    <scope>NUCLEOTIDE SEQUENCE [LARGE SCALE GENOMIC DNA]</scope>
    <source>
        <strain evidence="8 9">ARSEF 6962</strain>
    </source>
</reference>
<dbReference type="InterPro" id="IPR050416">
    <property type="entry name" value="FAD-linked_Oxidoreductase"/>
</dbReference>
<feature type="region of interest" description="Disordered" evidence="6">
    <location>
        <begin position="41"/>
        <end position="70"/>
    </location>
</feature>
<comment type="caution">
    <text evidence="8">The sequence shown here is derived from an EMBL/GenBank/DDBJ whole genome shotgun (WGS) entry which is preliminary data.</text>
</comment>
<gene>
    <name evidence="8" type="ORF">DCS_02063</name>
</gene>
<dbReference type="Pfam" id="PF01565">
    <property type="entry name" value="FAD_binding_4"/>
    <property type="match status" value="1"/>
</dbReference>
<keyword evidence="9" id="KW-1185">Reference proteome</keyword>
<evidence type="ECO:0000313" key="8">
    <source>
        <dbReference type="EMBL" id="KYK60923.1"/>
    </source>
</evidence>
<dbReference type="GO" id="GO:0016491">
    <property type="term" value="F:oxidoreductase activity"/>
    <property type="evidence" value="ECO:0007669"/>
    <property type="project" value="UniProtKB-KW"/>
</dbReference>
<dbReference type="InParanoid" id="A0A151GV31"/>
<proteinExistence type="inferred from homology"/>
<keyword evidence="4" id="KW-0274">FAD</keyword>
<dbReference type="SUPFAM" id="SSF56176">
    <property type="entry name" value="FAD-binding/transporter-associated domain-like"/>
    <property type="match status" value="1"/>
</dbReference>
<dbReference type="PANTHER" id="PTHR42973">
    <property type="entry name" value="BINDING OXIDOREDUCTASE, PUTATIVE (AFU_ORTHOLOGUE AFUA_1G17690)-RELATED"/>
    <property type="match status" value="1"/>
</dbReference>
<comment type="similarity">
    <text evidence="2">Belongs to the oxygen-dependent FAD-linked oxidoreductase family.</text>
</comment>
<evidence type="ECO:0000256" key="3">
    <source>
        <dbReference type="ARBA" id="ARBA00022630"/>
    </source>
</evidence>
<dbReference type="RefSeq" id="XP_040660275.1">
    <property type="nucleotide sequence ID" value="XM_040799392.1"/>
</dbReference>
<evidence type="ECO:0000256" key="5">
    <source>
        <dbReference type="ARBA" id="ARBA00023002"/>
    </source>
</evidence>
<evidence type="ECO:0000256" key="1">
    <source>
        <dbReference type="ARBA" id="ARBA00001974"/>
    </source>
</evidence>
<feature type="domain" description="FAD-binding PCMH-type" evidence="7">
    <location>
        <begin position="182"/>
        <end position="352"/>
    </location>
</feature>
<evidence type="ECO:0000256" key="6">
    <source>
        <dbReference type="SAM" id="MobiDB-lite"/>
    </source>
</evidence>
<organism evidence="8 9">
    <name type="scientific">Drechmeria coniospora</name>
    <name type="common">Nematophagous fungus</name>
    <name type="synonym">Meria coniospora</name>
    <dbReference type="NCBI Taxonomy" id="98403"/>
    <lineage>
        <taxon>Eukaryota</taxon>
        <taxon>Fungi</taxon>
        <taxon>Dikarya</taxon>
        <taxon>Ascomycota</taxon>
        <taxon>Pezizomycotina</taxon>
        <taxon>Sordariomycetes</taxon>
        <taxon>Hypocreomycetidae</taxon>
        <taxon>Hypocreales</taxon>
        <taxon>Ophiocordycipitaceae</taxon>
        <taxon>Drechmeria</taxon>
    </lineage>
</organism>
<dbReference type="EMBL" id="LAYC01000001">
    <property type="protein sequence ID" value="KYK60923.1"/>
    <property type="molecule type" value="Genomic_DNA"/>
</dbReference>
<dbReference type="Gene3D" id="3.30.43.10">
    <property type="entry name" value="Uridine Diphospho-n-acetylenolpyruvylglucosamine Reductase, domain 2"/>
    <property type="match status" value="1"/>
</dbReference>